<feature type="compositionally biased region" description="Basic and acidic residues" evidence="1">
    <location>
        <begin position="327"/>
        <end position="348"/>
    </location>
</feature>
<feature type="compositionally biased region" description="Pro residues" evidence="1">
    <location>
        <begin position="268"/>
        <end position="278"/>
    </location>
</feature>
<protein>
    <submittedName>
        <fullName evidence="2">Uncharacterized protein</fullName>
    </submittedName>
</protein>
<gene>
    <name evidence="2" type="ORF">MRATA1EN1_LOCUS5409</name>
</gene>
<feature type="compositionally biased region" description="Low complexity" evidence="1">
    <location>
        <begin position="279"/>
        <end position="303"/>
    </location>
</feature>
<evidence type="ECO:0000313" key="2">
    <source>
        <dbReference type="EMBL" id="CAI9156447.1"/>
    </source>
</evidence>
<name>A0ABN8Y7A8_RANTA</name>
<organism evidence="2 3">
    <name type="scientific">Rangifer tarandus platyrhynchus</name>
    <name type="common">Svalbard reindeer</name>
    <dbReference type="NCBI Taxonomy" id="3082113"/>
    <lineage>
        <taxon>Eukaryota</taxon>
        <taxon>Metazoa</taxon>
        <taxon>Chordata</taxon>
        <taxon>Craniata</taxon>
        <taxon>Vertebrata</taxon>
        <taxon>Euteleostomi</taxon>
        <taxon>Mammalia</taxon>
        <taxon>Eutheria</taxon>
        <taxon>Laurasiatheria</taxon>
        <taxon>Artiodactyla</taxon>
        <taxon>Ruminantia</taxon>
        <taxon>Pecora</taxon>
        <taxon>Cervidae</taxon>
        <taxon>Odocoileinae</taxon>
        <taxon>Rangifer</taxon>
    </lineage>
</organism>
<keyword evidence="3" id="KW-1185">Reference proteome</keyword>
<feature type="region of interest" description="Disordered" evidence="1">
    <location>
        <begin position="168"/>
        <end position="357"/>
    </location>
</feature>
<dbReference type="EMBL" id="OX459950">
    <property type="protein sequence ID" value="CAI9156447.1"/>
    <property type="molecule type" value="Genomic_DNA"/>
</dbReference>
<proteinExistence type="predicted"/>
<evidence type="ECO:0000313" key="3">
    <source>
        <dbReference type="Proteomes" id="UP001176941"/>
    </source>
</evidence>
<reference evidence="2" key="1">
    <citation type="submission" date="2023-04" db="EMBL/GenBank/DDBJ databases">
        <authorList>
            <consortium name="ELIXIR-Norway"/>
        </authorList>
    </citation>
    <scope>NUCLEOTIDE SEQUENCE [LARGE SCALE GENOMIC DNA]</scope>
</reference>
<feature type="compositionally biased region" description="Gly residues" evidence="1">
    <location>
        <begin position="252"/>
        <end position="265"/>
    </location>
</feature>
<accession>A0ABN8Y7A8</accession>
<feature type="region of interest" description="Disordered" evidence="1">
    <location>
        <begin position="75"/>
        <end position="156"/>
    </location>
</feature>
<dbReference type="Proteomes" id="UP001176941">
    <property type="component" value="Chromosome 14"/>
</dbReference>
<sequence>MANKFYKTQPAFTSNLTKGMSLFSMFKIFKLLGIFLTDYSENFISGLPLGKVACGLRTSDLRAAEVRGRGVGVLREPGWPKGAESGETWCAPSPASVTPLGRSRTPGPKPPRALPPALRRPPGARDDAPRGPGSGVCGSHSPRLAPRPPAPSTHGPLARRYLAILGRRPGAARSSQSPVGWKRRGGGPNTTRRLRRLAFPSPSAGLQQATAGEGWPAALREPRETPPPPQTRGGNSNGHRHWRDAPAPTAARGGGACTPLGGGRRYPGPGPAPGPAPRTPAGSRQRAPAVAPRRGRARLALVAGPPPGAGGERPRAGLQRRGWCFRGESRREAHLGRSRKSRGEERPGPCKWSGRQA</sequence>
<evidence type="ECO:0000256" key="1">
    <source>
        <dbReference type="SAM" id="MobiDB-lite"/>
    </source>
</evidence>